<dbReference type="CDD" id="cd00082">
    <property type="entry name" value="HisKA"/>
    <property type="match status" value="1"/>
</dbReference>
<dbReference type="InterPro" id="IPR001789">
    <property type="entry name" value="Sig_transdc_resp-reg_receiver"/>
</dbReference>
<dbReference type="InterPro" id="IPR000700">
    <property type="entry name" value="PAS-assoc_C"/>
</dbReference>
<dbReference type="SMART" id="SM00091">
    <property type="entry name" value="PAS"/>
    <property type="match status" value="2"/>
</dbReference>
<dbReference type="SUPFAM" id="SSF47384">
    <property type="entry name" value="Homodimeric domain of signal transducing histidine kinase"/>
    <property type="match status" value="1"/>
</dbReference>
<dbReference type="SUPFAM" id="SSF55785">
    <property type="entry name" value="PYP-like sensor domain (PAS domain)"/>
    <property type="match status" value="2"/>
</dbReference>
<keyword evidence="11" id="KW-0547">Nucleotide-binding</keyword>
<feature type="transmembrane region" description="Helical" evidence="7">
    <location>
        <begin position="270"/>
        <end position="292"/>
    </location>
</feature>
<dbReference type="PROSITE" id="PS50109">
    <property type="entry name" value="HIS_KIN"/>
    <property type="match status" value="1"/>
</dbReference>
<feature type="domain" description="Histidine kinase" evidence="8">
    <location>
        <begin position="575"/>
        <end position="797"/>
    </location>
</feature>
<dbReference type="SMART" id="SM00448">
    <property type="entry name" value="REC"/>
    <property type="match status" value="1"/>
</dbReference>
<dbReference type="InterPro" id="IPR003661">
    <property type="entry name" value="HisK_dim/P_dom"/>
</dbReference>
<evidence type="ECO:0000256" key="6">
    <source>
        <dbReference type="PROSITE-ProRule" id="PRU00169"/>
    </source>
</evidence>
<evidence type="ECO:0000259" key="8">
    <source>
        <dbReference type="PROSITE" id="PS50109"/>
    </source>
</evidence>
<dbReference type="CDD" id="cd16922">
    <property type="entry name" value="HATPase_EvgS-ArcB-TorS-like"/>
    <property type="match status" value="1"/>
</dbReference>
<dbReference type="EC" id="2.7.13.3" evidence="2"/>
<feature type="modified residue" description="4-aspartylphosphate" evidence="6">
    <location>
        <position position="875"/>
    </location>
</feature>
<keyword evidence="7" id="KW-0812">Transmembrane</keyword>
<dbReference type="InterPro" id="IPR003594">
    <property type="entry name" value="HATPase_dom"/>
</dbReference>
<organism evidence="11 12">
    <name type="scientific">Algoriphagus namhaensis</name>
    <dbReference type="NCBI Taxonomy" id="915353"/>
    <lineage>
        <taxon>Bacteria</taxon>
        <taxon>Pseudomonadati</taxon>
        <taxon>Bacteroidota</taxon>
        <taxon>Cytophagia</taxon>
        <taxon>Cytophagales</taxon>
        <taxon>Cyclobacteriaceae</taxon>
        <taxon>Algoriphagus</taxon>
    </lineage>
</organism>
<feature type="transmembrane region" description="Helical" evidence="7">
    <location>
        <begin position="12"/>
        <end position="37"/>
    </location>
</feature>
<evidence type="ECO:0000256" key="1">
    <source>
        <dbReference type="ARBA" id="ARBA00000085"/>
    </source>
</evidence>
<dbReference type="CDD" id="cd17546">
    <property type="entry name" value="REC_hyHK_CKI1_RcsC-like"/>
    <property type="match status" value="1"/>
</dbReference>
<evidence type="ECO:0000313" key="12">
    <source>
        <dbReference type="Proteomes" id="UP001595805"/>
    </source>
</evidence>
<dbReference type="Proteomes" id="UP001595805">
    <property type="component" value="Unassembled WGS sequence"/>
</dbReference>
<keyword evidence="7" id="KW-0472">Membrane</keyword>
<keyword evidence="5" id="KW-0418">Kinase</keyword>
<dbReference type="PROSITE" id="PS50113">
    <property type="entry name" value="PAC"/>
    <property type="match status" value="1"/>
</dbReference>
<gene>
    <name evidence="11" type="ORF">ACFOSV_15320</name>
</gene>
<keyword evidence="7" id="KW-1133">Transmembrane helix</keyword>
<dbReference type="Pfam" id="PF00989">
    <property type="entry name" value="PAS"/>
    <property type="match status" value="1"/>
</dbReference>
<dbReference type="InterPro" id="IPR005467">
    <property type="entry name" value="His_kinase_dom"/>
</dbReference>
<feature type="domain" description="Response regulatory" evidence="9">
    <location>
        <begin position="826"/>
        <end position="942"/>
    </location>
</feature>
<dbReference type="Pfam" id="PF00072">
    <property type="entry name" value="Response_reg"/>
    <property type="match status" value="1"/>
</dbReference>
<dbReference type="RefSeq" id="WP_377906910.1">
    <property type="nucleotide sequence ID" value="NZ_JBHRZS010000007.1"/>
</dbReference>
<dbReference type="EMBL" id="JBHRZS010000007">
    <property type="protein sequence ID" value="MFC3881564.1"/>
    <property type="molecule type" value="Genomic_DNA"/>
</dbReference>
<accession>A0ABV8AXM9</accession>
<evidence type="ECO:0000256" key="5">
    <source>
        <dbReference type="ARBA" id="ARBA00022777"/>
    </source>
</evidence>
<dbReference type="NCBIfam" id="TIGR00229">
    <property type="entry name" value="sensory_box"/>
    <property type="match status" value="1"/>
</dbReference>
<keyword evidence="3 6" id="KW-0597">Phosphoprotein</keyword>
<dbReference type="InterPro" id="IPR013767">
    <property type="entry name" value="PAS_fold"/>
</dbReference>
<dbReference type="PROSITE" id="PS50110">
    <property type="entry name" value="RESPONSE_REGULATORY"/>
    <property type="match status" value="1"/>
</dbReference>
<dbReference type="Pfam" id="PF02518">
    <property type="entry name" value="HATPase_c"/>
    <property type="match status" value="1"/>
</dbReference>
<dbReference type="PANTHER" id="PTHR43047">
    <property type="entry name" value="TWO-COMPONENT HISTIDINE PROTEIN KINASE"/>
    <property type="match status" value="1"/>
</dbReference>
<dbReference type="Gene3D" id="3.30.565.10">
    <property type="entry name" value="Histidine kinase-like ATPase, C-terminal domain"/>
    <property type="match status" value="1"/>
</dbReference>
<dbReference type="InterPro" id="IPR001610">
    <property type="entry name" value="PAC"/>
</dbReference>
<dbReference type="InterPro" id="IPR036890">
    <property type="entry name" value="HATPase_C_sf"/>
</dbReference>
<evidence type="ECO:0000256" key="3">
    <source>
        <dbReference type="ARBA" id="ARBA00022553"/>
    </source>
</evidence>
<keyword evidence="12" id="KW-1185">Reference proteome</keyword>
<dbReference type="Gene3D" id="3.40.50.2300">
    <property type="match status" value="1"/>
</dbReference>
<dbReference type="SMART" id="SM00387">
    <property type="entry name" value="HATPase_c"/>
    <property type="match status" value="1"/>
</dbReference>
<evidence type="ECO:0000259" key="9">
    <source>
        <dbReference type="PROSITE" id="PS50110"/>
    </source>
</evidence>
<dbReference type="InterPro" id="IPR036097">
    <property type="entry name" value="HisK_dim/P_sf"/>
</dbReference>
<proteinExistence type="predicted"/>
<comment type="caution">
    <text evidence="11">The sequence shown here is derived from an EMBL/GenBank/DDBJ whole genome shotgun (WGS) entry which is preliminary data.</text>
</comment>
<dbReference type="PANTHER" id="PTHR43047:SF72">
    <property type="entry name" value="OSMOSENSING HISTIDINE PROTEIN KINASE SLN1"/>
    <property type="match status" value="1"/>
</dbReference>
<evidence type="ECO:0000256" key="2">
    <source>
        <dbReference type="ARBA" id="ARBA00012438"/>
    </source>
</evidence>
<keyword evidence="4" id="KW-0808">Transferase</keyword>
<evidence type="ECO:0000313" key="11">
    <source>
        <dbReference type="EMBL" id="MFC3881564.1"/>
    </source>
</evidence>
<comment type="catalytic activity">
    <reaction evidence="1">
        <text>ATP + protein L-histidine = ADP + protein N-phospho-L-histidine.</text>
        <dbReference type="EC" id="2.7.13.3"/>
    </reaction>
</comment>
<dbReference type="SMART" id="SM00086">
    <property type="entry name" value="PAC"/>
    <property type="match status" value="1"/>
</dbReference>
<protein>
    <recommendedName>
        <fullName evidence="2">histidine kinase</fullName>
        <ecNumber evidence="2">2.7.13.3</ecNumber>
    </recommendedName>
</protein>
<dbReference type="SUPFAM" id="SSF55874">
    <property type="entry name" value="ATPase domain of HSP90 chaperone/DNA topoisomerase II/histidine kinase"/>
    <property type="match status" value="1"/>
</dbReference>
<dbReference type="InterPro" id="IPR000014">
    <property type="entry name" value="PAS"/>
</dbReference>
<dbReference type="CDD" id="cd00130">
    <property type="entry name" value="PAS"/>
    <property type="match status" value="1"/>
</dbReference>
<name>A0ABV8AXM9_9BACT</name>
<dbReference type="SUPFAM" id="SSF52172">
    <property type="entry name" value="CheY-like"/>
    <property type="match status" value="1"/>
</dbReference>
<dbReference type="InterPro" id="IPR011006">
    <property type="entry name" value="CheY-like_superfamily"/>
</dbReference>
<dbReference type="Pfam" id="PF00512">
    <property type="entry name" value="HisKA"/>
    <property type="match status" value="1"/>
</dbReference>
<dbReference type="Gene3D" id="1.10.287.130">
    <property type="match status" value="1"/>
</dbReference>
<keyword evidence="11" id="KW-0067">ATP-binding</keyword>
<dbReference type="PRINTS" id="PR00344">
    <property type="entry name" value="BCTRLSENSOR"/>
</dbReference>
<feature type="domain" description="PAC" evidence="10">
    <location>
        <begin position="385"/>
        <end position="437"/>
    </location>
</feature>
<dbReference type="SMART" id="SM00388">
    <property type="entry name" value="HisKA"/>
    <property type="match status" value="1"/>
</dbReference>
<evidence type="ECO:0000259" key="10">
    <source>
        <dbReference type="PROSITE" id="PS50113"/>
    </source>
</evidence>
<dbReference type="GO" id="GO:0005524">
    <property type="term" value="F:ATP binding"/>
    <property type="evidence" value="ECO:0007669"/>
    <property type="project" value="UniProtKB-KW"/>
</dbReference>
<reference evidence="12" key="1">
    <citation type="journal article" date="2019" name="Int. J. Syst. Evol. Microbiol.">
        <title>The Global Catalogue of Microorganisms (GCM) 10K type strain sequencing project: providing services to taxonomists for standard genome sequencing and annotation.</title>
        <authorList>
            <consortium name="The Broad Institute Genomics Platform"/>
            <consortium name="The Broad Institute Genome Sequencing Center for Infectious Disease"/>
            <person name="Wu L."/>
            <person name="Ma J."/>
        </authorList>
    </citation>
    <scope>NUCLEOTIDE SEQUENCE [LARGE SCALE GENOMIC DNA]</scope>
    <source>
        <strain evidence="12">CCUG 60523</strain>
    </source>
</reference>
<sequence>MEFLKTKYQRDYWANVILGVLMIVLVVVLAVNFFIAIRNSQISSRKEFLASQTELVSRQLEKEIYRFEIDAKVVRNFIDDEDMDAEDYRQEFTETIRRVFNSYPNLIDSVWVDFQDSLISFEMTPRNDFIRRTLTDEESLDGKLTHEVVGKRDIDLLFFINLPSFTVNFVADYYLDPEGAKYLVMDEKIIQLSGLKSGELSFPEETTSEIESDVELGLKGVYDLVWQSEGGEGSGVAAQYPFDFGQLKEGASLVFLLKTDDLNSGIYSTYFYLFAVLVLILGGTVVIFTFSLNNNEKSRRQLEKKSNEIADLFEQQSLLLQELKGFVFFHNHQGKITRVTKEVERILGRNLEEFQKAFQKDSRSEDVRRLRKYILSAVQKQYPHLDFEYDYVRRDGKKIRLRIFEKLHYDESGKFLGGSGICTDITTQYESRNELIQSENRLRNVIENIPDVISIYDNGGKILSLDIKDHGDFLDNSKSLIGQNIKKAISKSQRDKIWNAFENSRMTGRIQTVEWKVKIKNVQKYFEVRFFPLDNSLMMSISKEITAQKVWEQGLIDAMNTADKANQAKSEFLANMSHEIRTPLNGLLGIIDLLEHTNLSEKQLQYLQIIKTSGNSLLNIIKDILDYSKIESGKIELTEEAFNPADELEKVTNIFLGMTKRKHIKLSSNIDEQARAWFEGDREKWVQVLLNLVGNAIKFTPDRGQIFIRLRAEMLTETAYFIHCEIQDSGIGIPEENIPYLTDPFYQVESSSERSFQGTGLGLAIAKKIIQIMGGDLEIKSQVGEGSVFSFQVLLSKLEDQDVTAKEDYMGTASEDIRLGERFPLRILLAEDNDLNLELMSLMLHQMHYEFDVARNGLEVLSALKERPYDLILMDVQMPILNGLEATRRIREGSAQSDVMIIGLSANVFDEDFKKAMEMGMDEYLTKPIRLSILAAKLEQAHIRLREKLIN</sequence>
<evidence type="ECO:0000256" key="7">
    <source>
        <dbReference type="SAM" id="Phobius"/>
    </source>
</evidence>
<dbReference type="Gene3D" id="3.30.450.20">
    <property type="entry name" value="PAS domain"/>
    <property type="match status" value="2"/>
</dbReference>
<dbReference type="InterPro" id="IPR035965">
    <property type="entry name" value="PAS-like_dom_sf"/>
</dbReference>
<evidence type="ECO:0000256" key="4">
    <source>
        <dbReference type="ARBA" id="ARBA00022679"/>
    </source>
</evidence>
<dbReference type="InterPro" id="IPR004358">
    <property type="entry name" value="Sig_transdc_His_kin-like_C"/>
</dbReference>